<dbReference type="Proteomes" id="UP001527099">
    <property type="component" value="Unassembled WGS sequence"/>
</dbReference>
<gene>
    <name evidence="1" type="ORF">M5X19_00675</name>
</gene>
<dbReference type="InterPro" id="IPR036388">
    <property type="entry name" value="WH-like_DNA-bd_sf"/>
</dbReference>
<organism evidence="1 2">
    <name type="scientific">Paenibacillus alginolyticus</name>
    <dbReference type="NCBI Taxonomy" id="59839"/>
    <lineage>
        <taxon>Bacteria</taxon>
        <taxon>Bacillati</taxon>
        <taxon>Bacillota</taxon>
        <taxon>Bacilli</taxon>
        <taxon>Bacillales</taxon>
        <taxon>Paenibacillaceae</taxon>
        <taxon>Paenibacillus</taxon>
    </lineage>
</organism>
<comment type="caution">
    <text evidence="1">The sequence shown here is derived from an EMBL/GenBank/DDBJ whole genome shotgun (WGS) entry which is preliminary data.</text>
</comment>
<dbReference type="EMBL" id="JAMDMX010000001">
    <property type="protein sequence ID" value="MCY9691443.1"/>
    <property type="molecule type" value="Genomic_DNA"/>
</dbReference>
<sequence length="295" mass="34010">MVIVSFPMMLPDELFSETDVNTSRKTNAESDPLHHMLIQENEQELLRNSLYSLSKQARSLLTSFALEDATPEELAFRYEMNKSNVYNILSRSRAKANDERFRCEVDQHIRERRRLGLPSTHQLQPPCYSRPYALISILIGEVLRMAGEPDWTLTNLMGISGDAFRLNVTNGCNWRGISTFDWSYSTYRTLERLGLSGTCFGRPGRASISPEHQIDMLSTIQDTIVRSLPVIIWNMEINEFGFVYGYNDEERTISYLSYNRKIRKFQYEQLGRTGQEPALFIAAIRQRVASPASER</sequence>
<keyword evidence="2" id="KW-1185">Reference proteome</keyword>
<evidence type="ECO:0000313" key="1">
    <source>
        <dbReference type="EMBL" id="MCY9691443.1"/>
    </source>
</evidence>
<dbReference type="Gene3D" id="1.10.10.10">
    <property type="entry name" value="Winged helix-like DNA-binding domain superfamily/Winged helix DNA-binding domain"/>
    <property type="match status" value="1"/>
</dbReference>
<dbReference type="RefSeq" id="WP_268613333.1">
    <property type="nucleotide sequence ID" value="NZ_JAMDMX010000001.1"/>
</dbReference>
<dbReference type="InterPro" id="IPR013324">
    <property type="entry name" value="RNA_pol_sigma_r3/r4-like"/>
</dbReference>
<evidence type="ECO:0000313" key="2">
    <source>
        <dbReference type="Proteomes" id="UP001527099"/>
    </source>
</evidence>
<accession>A0ABT4G5L3</accession>
<protein>
    <submittedName>
        <fullName evidence="1">Uncharacterized protein</fullName>
    </submittedName>
</protein>
<proteinExistence type="predicted"/>
<name>A0ABT4G5L3_9BACL</name>
<dbReference type="SUPFAM" id="SSF88659">
    <property type="entry name" value="Sigma3 and sigma4 domains of RNA polymerase sigma factors"/>
    <property type="match status" value="1"/>
</dbReference>
<reference evidence="1 2" key="1">
    <citation type="submission" date="2022-05" db="EMBL/GenBank/DDBJ databases">
        <title>Genome Sequencing of Bee-Associated Microbes.</title>
        <authorList>
            <person name="Dunlap C."/>
        </authorList>
    </citation>
    <scope>NUCLEOTIDE SEQUENCE [LARGE SCALE GENOMIC DNA]</scope>
    <source>
        <strain evidence="1 2">NRRL B-14421</strain>
    </source>
</reference>